<evidence type="ECO:0000313" key="2">
    <source>
        <dbReference type="EMBL" id="SFU71681.1"/>
    </source>
</evidence>
<feature type="domain" description="Protein NO VEIN C-terminal" evidence="1">
    <location>
        <begin position="227"/>
        <end position="301"/>
    </location>
</feature>
<dbReference type="AlphaFoldDB" id="A0A1I7IFH8"/>
<sequence length="338" mass="39774">MSLDNLGLEEKLEVIGYLSVPNVIASIEATVPRNKVDVFKDEFSGKYSEEYPYTADKYGYQFRIYLNDIDGCPEYLLDELDETYHNRINDTQFIRELVNDYGFRFTKEPQQTEYIRDCVARLHGRRYLRFFDAGYNLYQAFIDDVGDIVLHERRLPLPNVMRYKKKNISRIAERRSHTRDNAPALTSQQLSNLGWIGEAYIAYLLETEDEELLYAMGIPERIGYSYQWFNEGFDEENEEPWIDKSVGYGCDIILTLDDGETFYIEIKTSKREYPYFKMTSAEMQVMEEQLDNYILLKLNNLERLLGGQSPDIIPIINPFRRLFHPRQMKDATFIIGGE</sequence>
<dbReference type="RefSeq" id="WP_090472228.1">
    <property type="nucleotide sequence ID" value="NZ_FOWF01000048.1"/>
</dbReference>
<protein>
    <recommendedName>
        <fullName evidence="1">Protein NO VEIN C-terminal domain-containing protein</fullName>
    </recommendedName>
</protein>
<keyword evidence="3" id="KW-1185">Reference proteome</keyword>
<dbReference type="Pfam" id="PF13020">
    <property type="entry name" value="NOV_C"/>
    <property type="match status" value="1"/>
</dbReference>
<name>A0A1I7IFH8_9FIRM</name>
<evidence type="ECO:0000259" key="1">
    <source>
        <dbReference type="Pfam" id="PF13020"/>
    </source>
</evidence>
<dbReference type="OrthoDB" id="9943324at2"/>
<organism evidence="2 3">
    <name type="scientific">Eubacterium pyruvativorans</name>
    <dbReference type="NCBI Taxonomy" id="155865"/>
    <lineage>
        <taxon>Bacteria</taxon>
        <taxon>Bacillati</taxon>
        <taxon>Bacillota</taxon>
        <taxon>Clostridia</taxon>
        <taxon>Eubacteriales</taxon>
        <taxon>Eubacteriaceae</taxon>
        <taxon>Eubacterium</taxon>
    </lineage>
</organism>
<dbReference type="InterPro" id="IPR024975">
    <property type="entry name" value="NOV_C"/>
</dbReference>
<proteinExistence type="predicted"/>
<reference evidence="2 3" key="1">
    <citation type="submission" date="2016-10" db="EMBL/GenBank/DDBJ databases">
        <authorList>
            <person name="de Groot N.N."/>
        </authorList>
    </citation>
    <scope>NUCLEOTIDE SEQUENCE [LARGE SCALE GENOMIC DNA]</scope>
    <source>
        <strain evidence="2 3">KHGC13</strain>
    </source>
</reference>
<dbReference type="STRING" id="155865.SAMN05216515_1484"/>
<gene>
    <name evidence="2" type="ORF">SAMN05216508_1445</name>
</gene>
<dbReference type="EMBL" id="FPBT01000044">
    <property type="protein sequence ID" value="SFU71681.1"/>
    <property type="molecule type" value="Genomic_DNA"/>
</dbReference>
<accession>A0A1I7IFH8</accession>
<evidence type="ECO:0000313" key="3">
    <source>
        <dbReference type="Proteomes" id="UP000198817"/>
    </source>
</evidence>
<dbReference type="Proteomes" id="UP000198817">
    <property type="component" value="Unassembled WGS sequence"/>
</dbReference>